<organism evidence="2 3">
    <name type="scientific">Chytriomyces confervae</name>
    <dbReference type="NCBI Taxonomy" id="246404"/>
    <lineage>
        <taxon>Eukaryota</taxon>
        <taxon>Fungi</taxon>
        <taxon>Fungi incertae sedis</taxon>
        <taxon>Chytridiomycota</taxon>
        <taxon>Chytridiomycota incertae sedis</taxon>
        <taxon>Chytridiomycetes</taxon>
        <taxon>Chytridiales</taxon>
        <taxon>Chytriomycetaceae</taxon>
        <taxon>Chytriomyces</taxon>
    </lineage>
</organism>
<protein>
    <recommendedName>
        <fullName evidence="4">CxC2-like cysteine cluster KDZ transposase-associated domain-containing protein</fullName>
    </recommendedName>
</protein>
<name>A0A507DEW5_9FUNG</name>
<reference evidence="2 3" key="1">
    <citation type="journal article" date="2019" name="Sci. Rep.">
        <title>Comparative genomics of chytrid fungi reveal insights into the obligate biotrophic and pathogenic lifestyle of Synchytrium endobioticum.</title>
        <authorList>
            <person name="van de Vossenberg B.T.L.H."/>
            <person name="Warris S."/>
            <person name="Nguyen H.D.T."/>
            <person name="van Gent-Pelzer M.P.E."/>
            <person name="Joly D.L."/>
            <person name="van de Geest H.C."/>
            <person name="Bonants P.J.M."/>
            <person name="Smith D.S."/>
            <person name="Levesque C.A."/>
            <person name="van der Lee T.A.J."/>
        </authorList>
    </citation>
    <scope>NUCLEOTIDE SEQUENCE [LARGE SCALE GENOMIC DNA]</scope>
    <source>
        <strain evidence="2 3">CBS 675.73</strain>
    </source>
</reference>
<comment type="caution">
    <text evidence="2">The sequence shown here is derived from an EMBL/GenBank/DDBJ whole genome shotgun (WGS) entry which is preliminary data.</text>
</comment>
<evidence type="ECO:0000313" key="2">
    <source>
        <dbReference type="EMBL" id="TPX50104.1"/>
    </source>
</evidence>
<proteinExistence type="predicted"/>
<feature type="region of interest" description="Disordered" evidence="1">
    <location>
        <begin position="46"/>
        <end position="79"/>
    </location>
</feature>
<keyword evidence="3" id="KW-1185">Reference proteome</keyword>
<gene>
    <name evidence="2" type="ORF">CcCBS67573_g10112</name>
</gene>
<evidence type="ECO:0000313" key="3">
    <source>
        <dbReference type="Proteomes" id="UP000320333"/>
    </source>
</evidence>
<dbReference type="EMBL" id="QEAP01001185">
    <property type="protein sequence ID" value="TPX50104.1"/>
    <property type="molecule type" value="Genomic_DNA"/>
</dbReference>
<evidence type="ECO:0008006" key="4">
    <source>
        <dbReference type="Google" id="ProtNLM"/>
    </source>
</evidence>
<accession>A0A507DEW5</accession>
<evidence type="ECO:0000256" key="1">
    <source>
        <dbReference type="SAM" id="MobiDB-lite"/>
    </source>
</evidence>
<dbReference type="Proteomes" id="UP000320333">
    <property type="component" value="Unassembled WGS sequence"/>
</dbReference>
<dbReference type="OrthoDB" id="2154279at2759"/>
<sequence length="800" mass="90561">MAPNQQGWLIRIDKNAGLPAAKRVPKRQQAAGSVAVGFDEDEFLKVMSKRRPRPSDHVPPVRAQPQQLGPPELPDESADSVDDCFEHGEAASNETIDYPSDTDTETGEDFEFCVVREDGLFHTDAPSKHHQREQQKFIDFDNHKAGMLAEYAKLVTANLTSCSCSVNGCKSASVYWCYTCRSAGILKSAHCEFHAGIHWKETICHRILDASDEPLQRNSQRLDCCELSPAHGGHVARLHTQDCSEQVLCHTCSHHSVSSMLMGLGFMVNKAAKPDHAFSIPIVHVALKACIQGTSYESCASIFFSDSLKSARNKGLYQPFMDSVRFFSGLSQAVHHGTVHAPDAVGWGKTVCPMCEGNGDGEYPLVLKQMDGFESARKRAVEYGGGHNHRHYSWARQFWYKPGEDHVAKASEKGRPLTVGSLGCSSRHYSGEEERSLAKKRNQQSQYDQIVHQGCMHDFFERIFNAKGERLLYCDTVIEMLRVQYPNRELALSYDYAQAHSKECQVKFSPRIIAGLGTKLDGEGVERENSRLAKSIGLTVSETEGNWELDISLIAEDYNCSKLQSALKIISYKLDLAYVDLALIKAQLVIYTQSDRKSGMTSVEEAMYLLREQADDRGHAIMRTRKTLTTHVGTNVASKLCRHLKSQYNQLTSMLDELNYLSDGTSIITIQQIIAELDLKGISEEALIQKYWRGVEDIYHWRHALRNFIKFFEKRVDNRSGQWVQRLEAIDMCDIGLPCKEAFKSVLRRKLREETGFLERGRNLEQTYTTSRHPYLDSHLKQVHEGFTMKIHKWHFQLRI</sequence>
<dbReference type="AlphaFoldDB" id="A0A507DEW5"/>